<feature type="domain" description="TonB-dependent receptor-like beta-barrel" evidence="15">
    <location>
        <begin position="349"/>
        <end position="691"/>
    </location>
</feature>
<evidence type="ECO:0000313" key="17">
    <source>
        <dbReference type="EMBL" id="MDO6454653.1"/>
    </source>
</evidence>
<dbReference type="InterPro" id="IPR037066">
    <property type="entry name" value="Plug_dom_sf"/>
</dbReference>
<evidence type="ECO:0000256" key="10">
    <source>
        <dbReference type="ARBA" id="ARBA00023237"/>
    </source>
</evidence>
<dbReference type="GO" id="GO:0015344">
    <property type="term" value="F:siderophore uptake transmembrane transporter activity"/>
    <property type="evidence" value="ECO:0007669"/>
    <property type="project" value="TreeGrafter"/>
</dbReference>
<protein>
    <submittedName>
        <fullName evidence="17">TonB-dependent receptor</fullName>
    </submittedName>
</protein>
<evidence type="ECO:0000259" key="15">
    <source>
        <dbReference type="Pfam" id="PF00593"/>
    </source>
</evidence>
<feature type="region of interest" description="Disordered" evidence="13">
    <location>
        <begin position="210"/>
        <end position="230"/>
    </location>
</feature>
<dbReference type="PROSITE" id="PS52016">
    <property type="entry name" value="TONB_DEPENDENT_REC_3"/>
    <property type="match status" value="1"/>
</dbReference>
<feature type="chain" id="PRO_5043678605" evidence="14">
    <location>
        <begin position="25"/>
        <end position="727"/>
    </location>
</feature>
<evidence type="ECO:0000256" key="1">
    <source>
        <dbReference type="ARBA" id="ARBA00004571"/>
    </source>
</evidence>
<dbReference type="SUPFAM" id="SSF56935">
    <property type="entry name" value="Porins"/>
    <property type="match status" value="1"/>
</dbReference>
<dbReference type="Pfam" id="PF00593">
    <property type="entry name" value="TonB_dep_Rec_b-barrel"/>
    <property type="match status" value="1"/>
</dbReference>
<dbReference type="AlphaFoldDB" id="A0AAW7XMR6"/>
<proteinExistence type="inferred from homology"/>
<dbReference type="GO" id="GO:0009279">
    <property type="term" value="C:cell outer membrane"/>
    <property type="evidence" value="ECO:0007669"/>
    <property type="project" value="UniProtKB-SubCell"/>
</dbReference>
<dbReference type="InterPro" id="IPR036942">
    <property type="entry name" value="Beta-barrel_TonB_sf"/>
</dbReference>
<reference evidence="17" key="1">
    <citation type="submission" date="2023-07" db="EMBL/GenBank/DDBJ databases">
        <title>Genome content predicts the carbon catabolic preferences of heterotrophic bacteria.</title>
        <authorList>
            <person name="Gralka M."/>
        </authorList>
    </citation>
    <scope>NUCLEOTIDE SEQUENCE</scope>
    <source>
        <strain evidence="17">I2M16</strain>
    </source>
</reference>
<name>A0AAW7XMR6_9GAMM</name>
<evidence type="ECO:0000256" key="11">
    <source>
        <dbReference type="PROSITE-ProRule" id="PRU01360"/>
    </source>
</evidence>
<feature type="domain" description="TonB-dependent receptor plug" evidence="16">
    <location>
        <begin position="56"/>
        <end position="165"/>
    </location>
</feature>
<dbReference type="Pfam" id="PF07715">
    <property type="entry name" value="Plug"/>
    <property type="match status" value="1"/>
</dbReference>
<dbReference type="RefSeq" id="WP_290036606.1">
    <property type="nucleotide sequence ID" value="NZ_CAXHZV010000006.1"/>
</dbReference>
<evidence type="ECO:0000256" key="13">
    <source>
        <dbReference type="SAM" id="MobiDB-lite"/>
    </source>
</evidence>
<organism evidence="17 18">
    <name type="scientific">Neptunomonas phycophila</name>
    <dbReference type="NCBI Taxonomy" id="1572645"/>
    <lineage>
        <taxon>Bacteria</taxon>
        <taxon>Pseudomonadati</taxon>
        <taxon>Pseudomonadota</taxon>
        <taxon>Gammaproteobacteria</taxon>
        <taxon>Oceanospirillales</taxon>
        <taxon>Oceanospirillaceae</taxon>
        <taxon>Neptunomonas</taxon>
    </lineage>
</organism>
<dbReference type="InterPro" id="IPR000531">
    <property type="entry name" value="Beta-barrel_TonB"/>
</dbReference>
<evidence type="ECO:0000256" key="9">
    <source>
        <dbReference type="ARBA" id="ARBA00023170"/>
    </source>
</evidence>
<keyword evidence="6 14" id="KW-0732">Signal</keyword>
<accession>A0AAW7XMR6</accession>
<dbReference type="Proteomes" id="UP001169862">
    <property type="component" value="Unassembled WGS sequence"/>
</dbReference>
<dbReference type="PANTHER" id="PTHR30069">
    <property type="entry name" value="TONB-DEPENDENT OUTER MEMBRANE RECEPTOR"/>
    <property type="match status" value="1"/>
</dbReference>
<keyword evidence="10 11" id="KW-0998">Cell outer membrane</keyword>
<evidence type="ECO:0000256" key="2">
    <source>
        <dbReference type="ARBA" id="ARBA00008143"/>
    </source>
</evidence>
<evidence type="ECO:0000256" key="4">
    <source>
        <dbReference type="ARBA" id="ARBA00022452"/>
    </source>
</evidence>
<evidence type="ECO:0000313" key="18">
    <source>
        <dbReference type="Proteomes" id="UP001169862"/>
    </source>
</evidence>
<keyword evidence="3 11" id="KW-0813">Transport</keyword>
<keyword evidence="9 17" id="KW-0675">Receptor</keyword>
<keyword evidence="7 12" id="KW-0798">TonB box</keyword>
<evidence type="ECO:0000256" key="14">
    <source>
        <dbReference type="SAM" id="SignalP"/>
    </source>
</evidence>
<feature type="compositionally biased region" description="Polar residues" evidence="13">
    <location>
        <begin position="210"/>
        <end position="225"/>
    </location>
</feature>
<evidence type="ECO:0000259" key="16">
    <source>
        <dbReference type="Pfam" id="PF07715"/>
    </source>
</evidence>
<keyword evidence="5 11" id="KW-0812">Transmembrane</keyword>
<sequence length="727" mass="81167">MLFSRHIRKSAGLFLFFASQSSLAADSLSLEQLKSMDIEELSSIEVGIASKIPTKVEETPAAVYVLTSEDIRRSGHSSVAEALRMVPGLNVGSVSGNSWAINSRGFQETFSNKFLVLLDGRSLYNQTFGGVYWDMNDIRTEDIERIEVIRGPGSAVWGANAMNGVINIITRSSFNAQGGEVSTTLGNQRNELSLRYGGELNTDTTYRVSGKVQSTEQNSPTQTSGLGFREKLAEDESSQGRLNFRTDTDFGKGSSLMLEAGVFRGKSEQRMFVAEENQITDPALYQQYRGLELYNILGLFQQGLINTNEFTSLLLDENGDSSLGWDCLTSHCTYDIRDEQTYEGAHLLGKWRQVSGKEWYSIQAYVDYVERSEYQIKQRALSLDIDLEHGWNSDLGDFAIGAGFRSTDDSIKTNRSFTPVLQLNPSNSRNNIVNLFIQNSYQLTDDIRILSGLGYEYSSQTGVQWQPTIRGLWSVTPDTQLWSAMSFSSRTASRIETGAIANSAYRVETNGDHAEEQLSSLELGLRHSFTNNLSIDLSAYKYWYRNLTSLVILRAFDPIASTPGELTFGNDAAVDAYGAELAVDWQVVPSWKLQASYSWISQNEKRLASNIESIISTKKSAEQQWSLRSYWDVTEDVELDVSLYYVSDIGESGSQILLGNEHSIDSYLRTDIRLGWQLSPQAEISLIGQNLFDSTHEEFFSSPINVGGVSENTDVKRSVSAKFTLRF</sequence>
<gene>
    <name evidence="17" type="ORF">Q4490_13850</name>
</gene>
<comment type="caution">
    <text evidence="17">The sequence shown here is derived from an EMBL/GenBank/DDBJ whole genome shotgun (WGS) entry which is preliminary data.</text>
</comment>
<evidence type="ECO:0000256" key="6">
    <source>
        <dbReference type="ARBA" id="ARBA00022729"/>
    </source>
</evidence>
<evidence type="ECO:0000256" key="7">
    <source>
        <dbReference type="ARBA" id="ARBA00023077"/>
    </source>
</evidence>
<dbReference type="Gene3D" id="2.170.130.10">
    <property type="entry name" value="TonB-dependent receptor, plug domain"/>
    <property type="match status" value="1"/>
</dbReference>
<dbReference type="EMBL" id="JAUOPG010000009">
    <property type="protein sequence ID" value="MDO6454653.1"/>
    <property type="molecule type" value="Genomic_DNA"/>
</dbReference>
<evidence type="ECO:0000256" key="12">
    <source>
        <dbReference type="RuleBase" id="RU003357"/>
    </source>
</evidence>
<keyword evidence="4 11" id="KW-1134">Transmembrane beta strand</keyword>
<dbReference type="InterPro" id="IPR012910">
    <property type="entry name" value="Plug_dom"/>
</dbReference>
<evidence type="ECO:0000256" key="5">
    <source>
        <dbReference type="ARBA" id="ARBA00022692"/>
    </source>
</evidence>
<evidence type="ECO:0000256" key="3">
    <source>
        <dbReference type="ARBA" id="ARBA00022448"/>
    </source>
</evidence>
<comment type="similarity">
    <text evidence="2">Belongs to the TonB-dependent receptor family. Hemoglobin/haptoglobin binding protein subfamily.</text>
</comment>
<dbReference type="InterPro" id="IPR039426">
    <property type="entry name" value="TonB-dep_rcpt-like"/>
</dbReference>
<evidence type="ECO:0000256" key="8">
    <source>
        <dbReference type="ARBA" id="ARBA00023136"/>
    </source>
</evidence>
<keyword evidence="8 11" id="KW-0472">Membrane</keyword>
<dbReference type="Gene3D" id="2.40.170.20">
    <property type="entry name" value="TonB-dependent receptor, beta-barrel domain"/>
    <property type="match status" value="1"/>
</dbReference>
<dbReference type="GO" id="GO:0044718">
    <property type="term" value="P:siderophore transmembrane transport"/>
    <property type="evidence" value="ECO:0007669"/>
    <property type="project" value="TreeGrafter"/>
</dbReference>
<dbReference type="PANTHER" id="PTHR30069:SF29">
    <property type="entry name" value="HEMOGLOBIN AND HEMOGLOBIN-HAPTOGLOBIN-BINDING PROTEIN 1-RELATED"/>
    <property type="match status" value="1"/>
</dbReference>
<comment type="subcellular location">
    <subcellularLocation>
        <location evidence="1 11">Cell outer membrane</location>
        <topology evidence="1 11">Multi-pass membrane protein</topology>
    </subcellularLocation>
</comment>
<feature type="signal peptide" evidence="14">
    <location>
        <begin position="1"/>
        <end position="24"/>
    </location>
</feature>